<evidence type="ECO:0000313" key="2">
    <source>
        <dbReference type="EMBL" id="KIK02539.1"/>
    </source>
</evidence>
<dbReference type="HOGENOM" id="CLU_018255_1_0_1"/>
<dbReference type="InterPro" id="IPR021109">
    <property type="entry name" value="Peptidase_aspartic_dom_sf"/>
</dbReference>
<evidence type="ECO:0000313" key="3">
    <source>
        <dbReference type="Proteomes" id="UP000054477"/>
    </source>
</evidence>
<dbReference type="AlphaFoldDB" id="A0A0C9XLV4"/>
<gene>
    <name evidence="2" type="ORF">K443DRAFT_6045</name>
</gene>
<dbReference type="Gene3D" id="2.40.70.10">
    <property type="entry name" value="Acid Proteases"/>
    <property type="match status" value="1"/>
</dbReference>
<reference evidence="3" key="2">
    <citation type="submission" date="2015-01" db="EMBL/GenBank/DDBJ databases">
        <title>Evolutionary Origins and Diversification of the Mycorrhizal Mutualists.</title>
        <authorList>
            <consortium name="DOE Joint Genome Institute"/>
            <consortium name="Mycorrhizal Genomics Consortium"/>
            <person name="Kohler A."/>
            <person name="Kuo A."/>
            <person name="Nagy L.G."/>
            <person name="Floudas D."/>
            <person name="Copeland A."/>
            <person name="Barry K.W."/>
            <person name="Cichocki N."/>
            <person name="Veneault-Fourrey C."/>
            <person name="LaButti K."/>
            <person name="Lindquist E.A."/>
            <person name="Lipzen A."/>
            <person name="Lundell T."/>
            <person name="Morin E."/>
            <person name="Murat C."/>
            <person name="Riley R."/>
            <person name="Ohm R."/>
            <person name="Sun H."/>
            <person name="Tunlid A."/>
            <person name="Henrissat B."/>
            <person name="Grigoriev I.V."/>
            <person name="Hibbett D.S."/>
            <person name="Martin F."/>
        </authorList>
    </citation>
    <scope>NUCLEOTIDE SEQUENCE [LARGE SCALE GENOMIC DNA]</scope>
    <source>
        <strain evidence="3">LaAM-08-1</strain>
    </source>
</reference>
<reference evidence="2 3" key="1">
    <citation type="submission" date="2014-04" db="EMBL/GenBank/DDBJ databases">
        <authorList>
            <consortium name="DOE Joint Genome Institute"/>
            <person name="Kuo A."/>
            <person name="Kohler A."/>
            <person name="Nagy L.G."/>
            <person name="Floudas D."/>
            <person name="Copeland A."/>
            <person name="Barry K.W."/>
            <person name="Cichocki N."/>
            <person name="Veneault-Fourrey C."/>
            <person name="LaButti K."/>
            <person name="Lindquist E.A."/>
            <person name="Lipzen A."/>
            <person name="Lundell T."/>
            <person name="Morin E."/>
            <person name="Murat C."/>
            <person name="Sun H."/>
            <person name="Tunlid A."/>
            <person name="Henrissat B."/>
            <person name="Grigoriev I.V."/>
            <person name="Hibbett D.S."/>
            <person name="Martin F."/>
            <person name="Nordberg H.P."/>
            <person name="Cantor M.N."/>
            <person name="Hua S.X."/>
        </authorList>
    </citation>
    <scope>NUCLEOTIDE SEQUENCE [LARGE SCALE GENOMIC DNA]</scope>
    <source>
        <strain evidence="2 3">LaAM-08-1</strain>
    </source>
</reference>
<accession>A0A0C9XLV4</accession>
<dbReference type="OrthoDB" id="2369050at2759"/>
<protein>
    <submittedName>
        <fullName evidence="2">Uncharacterized protein</fullName>
    </submittedName>
</protein>
<keyword evidence="3" id="KW-1185">Reference proteome</keyword>
<feature type="region of interest" description="Disordered" evidence="1">
    <location>
        <begin position="97"/>
        <end position="128"/>
    </location>
</feature>
<dbReference type="STRING" id="1095629.A0A0C9XLV4"/>
<sequence length="526" mass="58568">MSSLATVEPTSAKAPILTEGDISPVVMMDFENAALDFFVSKSVPAEKQVTMIIPGIKDLRIRQSPEELIATVRLIDEACAVETKRHRELIEETLDHQAKHQNTKTDALCGPSRRNNASQSNSVSASSTAASFVKLPPLTDTERTLLNEHEGCTKCRRFYTDHCSQSCPNGLPLGKGYKTLTMTDVLAAKKGKAVSKLVAKPVAATSASIDAVDTDEDVSATVAILPHSANDYTSDSDEDWDVSRHEVSHTPHRGKRLIWNCQINSLMTDFPIKTCTLIDNGAHLVLICPELVEELGLKKYRLHKPEPVSIAFSNEKKKTELYYYVKLSLSSLDSAWTSRIVKAIITPGLCLPLILGLPWLEHNSIVIDHAARTCIDKINSYDLLNPPDIIPPPPPKPRLREQLKAIKADKKLMLSELMMVCHDRIKAKNLKSEEVKNFDVAGAVCKRLDVLVAQEQMNTQEAKLKGEYKAIFEPIPHADKLPKEIVAEIHIKNTEKTLKSRSYPSPRKYKEAWQILIQQHLDAGRI</sequence>
<name>A0A0C9XLV4_9AGAR</name>
<dbReference type="CDD" id="cd00303">
    <property type="entry name" value="retropepsin_like"/>
    <property type="match status" value="1"/>
</dbReference>
<dbReference type="Proteomes" id="UP000054477">
    <property type="component" value="Unassembled WGS sequence"/>
</dbReference>
<evidence type="ECO:0000256" key="1">
    <source>
        <dbReference type="SAM" id="MobiDB-lite"/>
    </source>
</evidence>
<dbReference type="EMBL" id="KN838591">
    <property type="protein sequence ID" value="KIK02539.1"/>
    <property type="molecule type" value="Genomic_DNA"/>
</dbReference>
<organism evidence="2 3">
    <name type="scientific">Laccaria amethystina LaAM-08-1</name>
    <dbReference type="NCBI Taxonomy" id="1095629"/>
    <lineage>
        <taxon>Eukaryota</taxon>
        <taxon>Fungi</taxon>
        <taxon>Dikarya</taxon>
        <taxon>Basidiomycota</taxon>
        <taxon>Agaricomycotina</taxon>
        <taxon>Agaricomycetes</taxon>
        <taxon>Agaricomycetidae</taxon>
        <taxon>Agaricales</taxon>
        <taxon>Agaricineae</taxon>
        <taxon>Hydnangiaceae</taxon>
        <taxon>Laccaria</taxon>
    </lineage>
</organism>
<proteinExistence type="predicted"/>
<feature type="compositionally biased region" description="Low complexity" evidence="1">
    <location>
        <begin position="112"/>
        <end position="128"/>
    </location>
</feature>